<dbReference type="SMART" id="SM00858">
    <property type="entry name" value="SAF"/>
    <property type="match status" value="1"/>
</dbReference>
<dbReference type="AlphaFoldDB" id="A0AAC9AP27"/>
<dbReference type="InterPro" id="IPR013974">
    <property type="entry name" value="SAF"/>
</dbReference>
<evidence type="ECO:0000313" key="4">
    <source>
        <dbReference type="Proteomes" id="UP000075221"/>
    </source>
</evidence>
<accession>A0AAC9AP27</accession>
<sequence length="198" mass="20346">MNRRLHILLTRHRRLLAALLAAAAVILLASPNTDPQGTVPVVVARRALSGGAQIDGSGLSVIRVPAALLPDQALTNLDQTSGQTLVADRPRGTILTRADLLSAPRAGPGQAITGVRLADPSLLPMLRVGQKVTIVTSSDRSQAEVLARSAVIRAISRAAADGALASTPEPVILVSTDPDSAARIATEGSAQGVGLVME</sequence>
<name>A0AAC9AP27_9ACTN</name>
<reference evidence="3 4" key="1">
    <citation type="submission" date="2016-02" db="EMBL/GenBank/DDBJ databases">
        <title>Complete Genome Sequence of Propionibacterium acidipropionici ATCC 55737.</title>
        <authorList>
            <person name="Luna Flores C.H."/>
            <person name="Nielsen L.K."/>
            <person name="Marcellin E."/>
        </authorList>
    </citation>
    <scope>NUCLEOTIDE SEQUENCE [LARGE SCALE GENOMIC DNA]</scope>
    <source>
        <strain evidence="3 4">ATCC 55737</strain>
    </source>
</reference>
<feature type="chain" id="PRO_5042108087" description="SAF domain-containing protein" evidence="1">
    <location>
        <begin position="30"/>
        <end position="198"/>
    </location>
</feature>
<proteinExistence type="predicted"/>
<dbReference type="CDD" id="cd11614">
    <property type="entry name" value="SAF_CpaB_FlgA_like"/>
    <property type="match status" value="1"/>
</dbReference>
<dbReference type="EMBL" id="CP014352">
    <property type="protein sequence ID" value="AMS06519.1"/>
    <property type="molecule type" value="Genomic_DNA"/>
</dbReference>
<gene>
    <name evidence="3" type="ORF">AXH35_14725</name>
</gene>
<dbReference type="Pfam" id="PF08666">
    <property type="entry name" value="SAF"/>
    <property type="match status" value="1"/>
</dbReference>
<dbReference type="RefSeq" id="WP_062820347.1">
    <property type="nucleotide sequence ID" value="NZ_CP014352.1"/>
</dbReference>
<evidence type="ECO:0000256" key="1">
    <source>
        <dbReference type="SAM" id="SignalP"/>
    </source>
</evidence>
<organism evidence="3 4">
    <name type="scientific">Acidipropionibacterium acidipropionici</name>
    <dbReference type="NCBI Taxonomy" id="1748"/>
    <lineage>
        <taxon>Bacteria</taxon>
        <taxon>Bacillati</taxon>
        <taxon>Actinomycetota</taxon>
        <taxon>Actinomycetes</taxon>
        <taxon>Propionibacteriales</taxon>
        <taxon>Propionibacteriaceae</taxon>
        <taxon>Acidipropionibacterium</taxon>
    </lineage>
</organism>
<evidence type="ECO:0000313" key="3">
    <source>
        <dbReference type="EMBL" id="AMS06519.1"/>
    </source>
</evidence>
<dbReference type="Proteomes" id="UP000075221">
    <property type="component" value="Chromosome"/>
</dbReference>
<keyword evidence="1" id="KW-0732">Signal</keyword>
<feature type="domain" description="SAF" evidence="2">
    <location>
        <begin position="39"/>
        <end position="101"/>
    </location>
</feature>
<feature type="signal peptide" evidence="1">
    <location>
        <begin position="1"/>
        <end position="29"/>
    </location>
</feature>
<evidence type="ECO:0000259" key="2">
    <source>
        <dbReference type="SMART" id="SM00858"/>
    </source>
</evidence>
<protein>
    <recommendedName>
        <fullName evidence="2">SAF domain-containing protein</fullName>
    </recommendedName>
</protein>